<dbReference type="Pfam" id="PF04851">
    <property type="entry name" value="ResIII"/>
    <property type="match status" value="1"/>
</dbReference>
<reference evidence="2 3" key="1">
    <citation type="journal article" date="2019" name="Syst. Appl. Microbiol.">
        <title>Microvirga tunisiensis sp. nov., a root nodule symbiotic bacterium isolated from Lupinus micranthus and L. luteus grown in Northern Tunisia.</title>
        <authorList>
            <person name="Msaddak A."/>
            <person name="Rejili M."/>
            <person name="Duran D."/>
            <person name="Mars M."/>
            <person name="Palacios J.M."/>
            <person name="Ruiz-Argueso T."/>
            <person name="Rey L."/>
            <person name="Imperial J."/>
        </authorList>
    </citation>
    <scope>NUCLEOTIDE SEQUENCE [LARGE SCALE GENOMIC DNA]</scope>
    <source>
        <strain evidence="2 3">Lmie10</strain>
    </source>
</reference>
<comment type="caution">
    <text evidence="2">The sequence shown here is derived from an EMBL/GenBank/DDBJ whole genome shotgun (WGS) entry which is preliminary data.</text>
</comment>
<dbReference type="Proteomes" id="UP000403266">
    <property type="component" value="Unassembled WGS sequence"/>
</dbReference>
<dbReference type="AlphaFoldDB" id="A0A5N7MLV6"/>
<dbReference type="InterPro" id="IPR027417">
    <property type="entry name" value="P-loop_NTPase"/>
</dbReference>
<keyword evidence="3" id="KW-1185">Reference proteome</keyword>
<dbReference type="InterPro" id="IPR006935">
    <property type="entry name" value="Helicase/UvrB_N"/>
</dbReference>
<dbReference type="Gene3D" id="3.40.50.300">
    <property type="entry name" value="P-loop containing nucleotide triphosphate hydrolases"/>
    <property type="match status" value="1"/>
</dbReference>
<dbReference type="GO" id="GO:0016787">
    <property type="term" value="F:hydrolase activity"/>
    <property type="evidence" value="ECO:0007669"/>
    <property type="project" value="InterPro"/>
</dbReference>
<feature type="domain" description="Helicase/UvrB N-terminal" evidence="1">
    <location>
        <begin position="47"/>
        <end position="110"/>
    </location>
</feature>
<protein>
    <recommendedName>
        <fullName evidence="1">Helicase/UvrB N-terminal domain-containing protein</fullName>
    </recommendedName>
</protein>
<dbReference type="SUPFAM" id="SSF52540">
    <property type="entry name" value="P-loop containing nucleoside triphosphate hydrolases"/>
    <property type="match status" value="1"/>
</dbReference>
<gene>
    <name evidence="2" type="ORF">FS320_22510</name>
</gene>
<proteinExistence type="predicted"/>
<evidence type="ECO:0000259" key="1">
    <source>
        <dbReference type="Pfam" id="PF04851"/>
    </source>
</evidence>
<dbReference type="RefSeq" id="WP_152714175.1">
    <property type="nucleotide sequence ID" value="NZ_VOSJ01000112.1"/>
</dbReference>
<organism evidence="2 3">
    <name type="scientific">Microvirga tunisiensis</name>
    <dbReference type="NCBI Taxonomy" id="2108360"/>
    <lineage>
        <taxon>Bacteria</taxon>
        <taxon>Pseudomonadati</taxon>
        <taxon>Pseudomonadota</taxon>
        <taxon>Alphaproteobacteria</taxon>
        <taxon>Hyphomicrobiales</taxon>
        <taxon>Methylobacteriaceae</taxon>
        <taxon>Microvirga</taxon>
    </lineage>
</organism>
<sequence>MTHHDNIKQAFWTIIENQAQDRGHTLTSFNRQVAQSVLNGGLLAYEDRLEAKAQYRVISAPTGSGKSSYAWALIGALIQAVPGSSALFLCETIDQCEDTYKELVKLDPRHSDFDRLACRLL</sequence>
<dbReference type="EMBL" id="VOSK01000111">
    <property type="protein sequence ID" value="MPR27863.1"/>
    <property type="molecule type" value="Genomic_DNA"/>
</dbReference>
<evidence type="ECO:0000313" key="3">
    <source>
        <dbReference type="Proteomes" id="UP000403266"/>
    </source>
</evidence>
<dbReference type="GO" id="GO:0005524">
    <property type="term" value="F:ATP binding"/>
    <property type="evidence" value="ECO:0007669"/>
    <property type="project" value="InterPro"/>
</dbReference>
<accession>A0A5N7MLV6</accession>
<name>A0A5N7MLV6_9HYPH</name>
<dbReference type="GO" id="GO:0003677">
    <property type="term" value="F:DNA binding"/>
    <property type="evidence" value="ECO:0007669"/>
    <property type="project" value="InterPro"/>
</dbReference>
<evidence type="ECO:0000313" key="2">
    <source>
        <dbReference type="EMBL" id="MPR27863.1"/>
    </source>
</evidence>